<accession>A0A068USZ9</accession>
<gene>
    <name evidence="2" type="ORF">GSCOC_T00034061001</name>
</gene>
<feature type="compositionally biased region" description="Low complexity" evidence="1">
    <location>
        <begin position="102"/>
        <end position="120"/>
    </location>
</feature>
<evidence type="ECO:0000313" key="2">
    <source>
        <dbReference type="EMBL" id="CDP11655.1"/>
    </source>
</evidence>
<protein>
    <submittedName>
        <fullName evidence="2">Uncharacterized protein</fullName>
    </submittedName>
</protein>
<keyword evidence="3" id="KW-1185">Reference proteome</keyword>
<feature type="region of interest" description="Disordered" evidence="1">
    <location>
        <begin position="93"/>
        <end position="120"/>
    </location>
</feature>
<proteinExistence type="predicted"/>
<sequence>MDFSSFFFLSKFWIVQGQLIIQILCFNTYQKWIKGREMGHAGHFFLALKTIPPRQVSALSPPIHSLKTPSPTFPSTPHISRLCPPLSQENCPPKIHNTHYTPNPSTSLSNSQLPSPSPLLNFTTTTTHTITKLITTLSLSHLSRLPQVKHKKNASNKRLKATTFIEHLNVKL</sequence>
<evidence type="ECO:0000256" key="1">
    <source>
        <dbReference type="SAM" id="MobiDB-lite"/>
    </source>
</evidence>
<dbReference type="InParanoid" id="A0A068USZ9"/>
<dbReference type="AlphaFoldDB" id="A0A068USZ9"/>
<dbReference type="Gramene" id="CDP11655">
    <property type="protein sequence ID" value="CDP11655"/>
    <property type="gene ID" value="GSCOC_T00034061001"/>
</dbReference>
<organism evidence="2 3">
    <name type="scientific">Coffea canephora</name>
    <name type="common">Robusta coffee</name>
    <dbReference type="NCBI Taxonomy" id="49390"/>
    <lineage>
        <taxon>Eukaryota</taxon>
        <taxon>Viridiplantae</taxon>
        <taxon>Streptophyta</taxon>
        <taxon>Embryophyta</taxon>
        <taxon>Tracheophyta</taxon>
        <taxon>Spermatophyta</taxon>
        <taxon>Magnoliopsida</taxon>
        <taxon>eudicotyledons</taxon>
        <taxon>Gunneridae</taxon>
        <taxon>Pentapetalae</taxon>
        <taxon>asterids</taxon>
        <taxon>lamiids</taxon>
        <taxon>Gentianales</taxon>
        <taxon>Rubiaceae</taxon>
        <taxon>Ixoroideae</taxon>
        <taxon>Gardenieae complex</taxon>
        <taxon>Bertiereae - Coffeeae clade</taxon>
        <taxon>Coffeeae</taxon>
        <taxon>Coffea</taxon>
    </lineage>
</organism>
<evidence type="ECO:0000313" key="3">
    <source>
        <dbReference type="Proteomes" id="UP000295252"/>
    </source>
</evidence>
<reference evidence="3" key="1">
    <citation type="journal article" date="2014" name="Science">
        <title>The coffee genome provides insight into the convergent evolution of caffeine biosynthesis.</title>
        <authorList>
            <person name="Denoeud F."/>
            <person name="Carretero-Paulet L."/>
            <person name="Dereeper A."/>
            <person name="Droc G."/>
            <person name="Guyot R."/>
            <person name="Pietrella M."/>
            <person name="Zheng C."/>
            <person name="Alberti A."/>
            <person name="Anthony F."/>
            <person name="Aprea G."/>
            <person name="Aury J.M."/>
            <person name="Bento P."/>
            <person name="Bernard M."/>
            <person name="Bocs S."/>
            <person name="Campa C."/>
            <person name="Cenci A."/>
            <person name="Combes M.C."/>
            <person name="Crouzillat D."/>
            <person name="Da Silva C."/>
            <person name="Daddiego L."/>
            <person name="De Bellis F."/>
            <person name="Dussert S."/>
            <person name="Garsmeur O."/>
            <person name="Gayraud T."/>
            <person name="Guignon V."/>
            <person name="Jahn K."/>
            <person name="Jamilloux V."/>
            <person name="Joet T."/>
            <person name="Labadie K."/>
            <person name="Lan T."/>
            <person name="Leclercq J."/>
            <person name="Lepelley M."/>
            <person name="Leroy T."/>
            <person name="Li L.T."/>
            <person name="Librado P."/>
            <person name="Lopez L."/>
            <person name="Munoz A."/>
            <person name="Noel B."/>
            <person name="Pallavicini A."/>
            <person name="Perrotta G."/>
            <person name="Poncet V."/>
            <person name="Pot D."/>
            <person name="Priyono X."/>
            <person name="Rigoreau M."/>
            <person name="Rouard M."/>
            <person name="Rozas J."/>
            <person name="Tranchant-Dubreuil C."/>
            <person name="VanBuren R."/>
            <person name="Zhang Q."/>
            <person name="Andrade A.C."/>
            <person name="Argout X."/>
            <person name="Bertrand B."/>
            <person name="de Kochko A."/>
            <person name="Graziosi G."/>
            <person name="Henry R.J."/>
            <person name="Jayarama X."/>
            <person name="Ming R."/>
            <person name="Nagai C."/>
            <person name="Rounsley S."/>
            <person name="Sankoff D."/>
            <person name="Giuliano G."/>
            <person name="Albert V.A."/>
            <person name="Wincker P."/>
            <person name="Lashermes P."/>
        </authorList>
    </citation>
    <scope>NUCLEOTIDE SEQUENCE [LARGE SCALE GENOMIC DNA]</scope>
    <source>
        <strain evidence="3">cv. DH200-94</strain>
    </source>
</reference>
<dbReference type="EMBL" id="HG739142">
    <property type="protein sequence ID" value="CDP11655.1"/>
    <property type="molecule type" value="Genomic_DNA"/>
</dbReference>
<dbReference type="Proteomes" id="UP000295252">
    <property type="component" value="Chromosome VIII"/>
</dbReference>
<name>A0A068USZ9_COFCA</name>